<accession>A0ABR0LVH9</accession>
<evidence type="ECO:0000313" key="3">
    <source>
        <dbReference type="Proteomes" id="UP001357485"/>
    </source>
</evidence>
<feature type="non-terminal residue" evidence="2">
    <location>
        <position position="94"/>
    </location>
</feature>
<feature type="region of interest" description="Disordered" evidence="1">
    <location>
        <begin position="44"/>
        <end position="94"/>
    </location>
</feature>
<protein>
    <submittedName>
        <fullName evidence="2">Uncharacterized protein</fullName>
    </submittedName>
</protein>
<feature type="compositionally biased region" description="Polar residues" evidence="1">
    <location>
        <begin position="54"/>
        <end position="84"/>
    </location>
</feature>
<keyword evidence="3" id="KW-1185">Reference proteome</keyword>
<gene>
    <name evidence="2" type="ORF">LTR16_007035</name>
</gene>
<evidence type="ECO:0000313" key="2">
    <source>
        <dbReference type="EMBL" id="KAK5246430.1"/>
    </source>
</evidence>
<proteinExistence type="predicted"/>
<comment type="caution">
    <text evidence="2">The sequence shown here is derived from an EMBL/GenBank/DDBJ whole genome shotgun (WGS) entry which is preliminary data.</text>
</comment>
<reference evidence="2 3" key="1">
    <citation type="submission" date="2023-08" db="EMBL/GenBank/DDBJ databases">
        <title>Black Yeasts Isolated from many extreme environments.</title>
        <authorList>
            <person name="Coleine C."/>
            <person name="Stajich J.E."/>
            <person name="Selbmann L."/>
        </authorList>
    </citation>
    <scope>NUCLEOTIDE SEQUENCE [LARGE SCALE GENOMIC DNA]</scope>
    <source>
        <strain evidence="2 3">CCFEE 536</strain>
    </source>
</reference>
<evidence type="ECO:0000256" key="1">
    <source>
        <dbReference type="SAM" id="MobiDB-lite"/>
    </source>
</evidence>
<organism evidence="2 3">
    <name type="scientific">Cryomyces antarcticus</name>
    <dbReference type="NCBI Taxonomy" id="329879"/>
    <lineage>
        <taxon>Eukaryota</taxon>
        <taxon>Fungi</taxon>
        <taxon>Dikarya</taxon>
        <taxon>Ascomycota</taxon>
        <taxon>Pezizomycotina</taxon>
        <taxon>Dothideomycetes</taxon>
        <taxon>Dothideomycetes incertae sedis</taxon>
        <taxon>Cryomyces</taxon>
    </lineage>
</organism>
<dbReference type="Proteomes" id="UP001357485">
    <property type="component" value="Unassembled WGS sequence"/>
</dbReference>
<dbReference type="EMBL" id="JAVRRA010009638">
    <property type="protein sequence ID" value="KAK5246430.1"/>
    <property type="molecule type" value="Genomic_DNA"/>
</dbReference>
<sequence length="94" mass="9751">MCIAAQTVSETVMAEQDNHNDVVKSALSVSDTSLTDAHATQVNSFTIRDDETQPAANPSTSSATEQPTSAVSSAPASNTRSLDTTGEAFDDDTS</sequence>
<name>A0ABR0LVH9_9PEZI</name>